<dbReference type="Proteomes" id="UP000192758">
    <property type="component" value="Unassembled WGS sequence"/>
</dbReference>
<accession>A0A1W0E6I6</accession>
<name>A0A1W0E6I6_9MICR</name>
<organism evidence="1 2">
    <name type="scientific">Ecytonucleospora hepatopenaei</name>
    <dbReference type="NCBI Taxonomy" id="646526"/>
    <lineage>
        <taxon>Eukaryota</taxon>
        <taxon>Fungi</taxon>
        <taxon>Fungi incertae sedis</taxon>
        <taxon>Microsporidia</taxon>
        <taxon>Enterocytozoonidae</taxon>
        <taxon>Ecytonucleospora</taxon>
    </lineage>
</organism>
<gene>
    <name evidence="1" type="ORF">EHP00_214</name>
</gene>
<keyword evidence="2" id="KW-1185">Reference proteome</keyword>
<dbReference type="AlphaFoldDB" id="A0A1W0E6I6"/>
<reference evidence="1 2" key="1">
    <citation type="journal article" date="2017" name="Environ. Microbiol.">
        <title>Decay of the glycolytic pathway and adaptation to intranuclear parasitism within Enterocytozoonidae microsporidia.</title>
        <authorList>
            <person name="Wiredu Boakye D."/>
            <person name="Jaroenlak P."/>
            <person name="Prachumwat A."/>
            <person name="Williams T.A."/>
            <person name="Bateman K.S."/>
            <person name="Itsathitphaisarn O."/>
            <person name="Sritunyalucksana K."/>
            <person name="Paszkiewicz K.H."/>
            <person name="Moore K.A."/>
            <person name="Stentiford G.D."/>
            <person name="Williams B.A."/>
        </authorList>
    </citation>
    <scope>NUCLEOTIDE SEQUENCE [LARGE SCALE GENOMIC DNA]</scope>
    <source>
        <strain evidence="1 2">TH1</strain>
    </source>
</reference>
<evidence type="ECO:0000313" key="1">
    <source>
        <dbReference type="EMBL" id="OQS54861.1"/>
    </source>
</evidence>
<comment type="caution">
    <text evidence="1">The sequence shown here is derived from an EMBL/GenBank/DDBJ whole genome shotgun (WGS) entry which is preliminary data.</text>
</comment>
<protein>
    <submittedName>
        <fullName evidence="1">Uncharacterized protein</fullName>
    </submittedName>
</protein>
<dbReference type="VEuPathDB" id="MicrosporidiaDB:EHP00_214"/>
<dbReference type="EMBL" id="MNPJ01000016">
    <property type="protein sequence ID" value="OQS54861.1"/>
    <property type="molecule type" value="Genomic_DNA"/>
</dbReference>
<proteinExistence type="predicted"/>
<sequence length="73" mass="8700">MSNIISLCSFINKCLQLYKNYKIYPMLNIEYSEDELEQDTEKIVQEIIDKETHQIQMFLDQMYGNATNLNDTK</sequence>
<evidence type="ECO:0000313" key="2">
    <source>
        <dbReference type="Proteomes" id="UP000192758"/>
    </source>
</evidence>